<feature type="domain" description="Beta-lactamase-related" evidence="3">
    <location>
        <begin position="60"/>
        <end position="332"/>
    </location>
</feature>
<gene>
    <name evidence="4" type="ORF">ENE75_03450</name>
</gene>
<comment type="caution">
    <text evidence="4">The sequence shown here is derived from an EMBL/GenBank/DDBJ whole genome shotgun (WGS) entry which is preliminary data.</text>
</comment>
<proteinExistence type="predicted"/>
<dbReference type="Pfam" id="PF00144">
    <property type="entry name" value="Beta-lactamase"/>
    <property type="match status" value="1"/>
</dbReference>
<dbReference type="PANTHER" id="PTHR43283">
    <property type="entry name" value="BETA-LACTAMASE-RELATED"/>
    <property type="match status" value="1"/>
</dbReference>
<keyword evidence="5" id="KW-1185">Reference proteome</keyword>
<reference evidence="4 5" key="1">
    <citation type="submission" date="2019-01" db="EMBL/GenBank/DDBJ databases">
        <authorList>
            <person name="Chen W.-M."/>
        </authorList>
    </citation>
    <scope>NUCLEOTIDE SEQUENCE [LARGE SCALE GENOMIC DNA]</scope>
    <source>
        <strain evidence="4 5">ICH-3</strain>
    </source>
</reference>
<dbReference type="GO" id="GO:0016787">
    <property type="term" value="F:hydrolase activity"/>
    <property type="evidence" value="ECO:0007669"/>
    <property type="project" value="UniProtKB-KW"/>
</dbReference>
<organism evidence="4 5">
    <name type="scientific">Rubrivivax albus</name>
    <dbReference type="NCBI Taxonomy" id="2499835"/>
    <lineage>
        <taxon>Bacteria</taxon>
        <taxon>Pseudomonadati</taxon>
        <taxon>Pseudomonadota</taxon>
        <taxon>Betaproteobacteria</taxon>
        <taxon>Burkholderiales</taxon>
        <taxon>Sphaerotilaceae</taxon>
        <taxon>Rubrivivax</taxon>
    </lineage>
</organism>
<feature type="region of interest" description="Disordered" evidence="2">
    <location>
        <begin position="15"/>
        <end position="46"/>
    </location>
</feature>
<dbReference type="OrthoDB" id="8582986at2"/>
<evidence type="ECO:0000313" key="5">
    <source>
        <dbReference type="Proteomes" id="UP000288178"/>
    </source>
</evidence>
<dbReference type="InterPro" id="IPR050789">
    <property type="entry name" value="Diverse_Enzym_Activities"/>
</dbReference>
<dbReference type="EMBL" id="SACT01000001">
    <property type="protein sequence ID" value="RVT53946.1"/>
    <property type="molecule type" value="Genomic_DNA"/>
</dbReference>
<dbReference type="AlphaFoldDB" id="A0A3S2U578"/>
<dbReference type="PANTHER" id="PTHR43283:SF11">
    <property type="entry name" value="BETA-LACTAMASE-RELATED DOMAIN-CONTAINING PROTEIN"/>
    <property type="match status" value="1"/>
</dbReference>
<dbReference type="RefSeq" id="WP_128195627.1">
    <property type="nucleotide sequence ID" value="NZ_SACT01000001.1"/>
</dbReference>
<dbReference type="SUPFAM" id="SSF56601">
    <property type="entry name" value="beta-lactamase/transpeptidase-like"/>
    <property type="match status" value="1"/>
</dbReference>
<evidence type="ECO:0000256" key="2">
    <source>
        <dbReference type="SAM" id="MobiDB-lite"/>
    </source>
</evidence>
<keyword evidence="1 4" id="KW-0378">Hydrolase</keyword>
<evidence type="ECO:0000313" key="4">
    <source>
        <dbReference type="EMBL" id="RVT53946.1"/>
    </source>
</evidence>
<name>A0A3S2U578_9BURK</name>
<dbReference type="Proteomes" id="UP000288178">
    <property type="component" value="Unassembled WGS sequence"/>
</dbReference>
<dbReference type="InterPro" id="IPR012338">
    <property type="entry name" value="Beta-lactam/transpept-like"/>
</dbReference>
<dbReference type="Gene3D" id="3.40.710.10">
    <property type="entry name" value="DD-peptidase/beta-lactamase superfamily"/>
    <property type="match status" value="1"/>
</dbReference>
<accession>A0A3S2U578</accession>
<sequence>MTTLLDGAIALAQAHETPWPRDPFGEPPAGGAPWGVHQDDPPPYNRLRGPVHARGPQSGVVWRHGQPLAAWGEPARADLTFSVAKTCLALLAGVAQADGLLPDEHEPVVARLPGIGFDSDHNRPITWAMLLEQTSEWEGTCFGLPDTVDRWRKVAQDPRPAGGPKGGARPLQAPGSHWEYNDVRINQLALALLHLLRRPLPEVFLERILRPLGGGDGLAWRCYDDAWVDLPGVGRVQSVPGGTHWGGGLSISSHDLARLGQLLLDDGAGLLPAGWVQRMRAPVAVAPFYGRLLWLNRDGQAFPGASRESVFMLGAGGHIVWVDPAHAAVVVLRWLDPAHHGTVVAAFADALADR</sequence>
<dbReference type="InterPro" id="IPR001466">
    <property type="entry name" value="Beta-lactam-related"/>
</dbReference>
<protein>
    <submittedName>
        <fullName evidence="4">Serine hydrolase</fullName>
    </submittedName>
</protein>
<evidence type="ECO:0000259" key="3">
    <source>
        <dbReference type="Pfam" id="PF00144"/>
    </source>
</evidence>
<evidence type="ECO:0000256" key="1">
    <source>
        <dbReference type="ARBA" id="ARBA00022801"/>
    </source>
</evidence>